<dbReference type="Proteomes" id="UP001589587">
    <property type="component" value="Unassembled WGS sequence"/>
</dbReference>
<proteinExistence type="predicted"/>
<reference evidence="1 2" key="1">
    <citation type="submission" date="2024-09" db="EMBL/GenBank/DDBJ databases">
        <authorList>
            <person name="Sun Q."/>
            <person name="Mori K."/>
        </authorList>
    </citation>
    <scope>NUCLEOTIDE SEQUENCE [LARGE SCALE GENOMIC DNA]</scope>
    <source>
        <strain evidence="1 2">JCM 11411</strain>
    </source>
</reference>
<accession>A0ABV5XEN2</accession>
<evidence type="ECO:0000313" key="2">
    <source>
        <dbReference type="Proteomes" id="UP001589587"/>
    </source>
</evidence>
<dbReference type="RefSeq" id="WP_003943368.1">
    <property type="nucleotide sequence ID" value="NZ_JBEUOO010000079.1"/>
</dbReference>
<dbReference type="EMBL" id="JBHMAS010000033">
    <property type="protein sequence ID" value="MFB9780928.1"/>
    <property type="molecule type" value="Genomic_DNA"/>
</dbReference>
<comment type="caution">
    <text evidence="1">The sequence shown here is derived from an EMBL/GenBank/DDBJ whole genome shotgun (WGS) entry which is preliminary data.</text>
</comment>
<sequence length="62" mass="7097">MHFTFLYDGAAQRTAEYPTLEEAVRSIELGQVDRTLWSIQYTDREGGIRVYRFPADRGVGGE</sequence>
<name>A0ABV5XEN2_9NOCA</name>
<protein>
    <submittedName>
        <fullName evidence="1">Uncharacterized protein</fullName>
    </submittedName>
</protein>
<dbReference type="GeneID" id="93806935"/>
<gene>
    <name evidence="1" type="ORF">ACFFQ6_14625</name>
</gene>
<organism evidence="1 2">
    <name type="scientific">Rhodococcus baikonurensis</name>
    <dbReference type="NCBI Taxonomy" id="172041"/>
    <lineage>
        <taxon>Bacteria</taxon>
        <taxon>Bacillati</taxon>
        <taxon>Actinomycetota</taxon>
        <taxon>Actinomycetes</taxon>
        <taxon>Mycobacteriales</taxon>
        <taxon>Nocardiaceae</taxon>
        <taxon>Rhodococcus</taxon>
        <taxon>Rhodococcus erythropolis group</taxon>
    </lineage>
</organism>
<keyword evidence="2" id="KW-1185">Reference proteome</keyword>
<evidence type="ECO:0000313" key="1">
    <source>
        <dbReference type="EMBL" id="MFB9780928.1"/>
    </source>
</evidence>